<keyword evidence="3 18" id="KW-0813">Transport</keyword>
<dbReference type="InterPro" id="IPR012336">
    <property type="entry name" value="Thioredoxin-like_fold"/>
</dbReference>
<feature type="chain" id="PRO_5044924824" description="Thiol:disulfide interchange protein DsbD" evidence="18">
    <location>
        <begin position="27"/>
        <end position="615"/>
    </location>
</feature>
<feature type="disulfide bond" description="Redox-active" evidence="18">
    <location>
        <begin position="137"/>
        <end position="143"/>
    </location>
</feature>
<evidence type="ECO:0000256" key="5">
    <source>
        <dbReference type="ARBA" id="ARBA00022519"/>
    </source>
</evidence>
<keyword evidence="13 18" id="KW-0472">Membrane</keyword>
<dbReference type="SUPFAM" id="SSF52833">
    <property type="entry name" value="Thioredoxin-like"/>
    <property type="match status" value="1"/>
</dbReference>
<evidence type="ECO:0000256" key="3">
    <source>
        <dbReference type="ARBA" id="ARBA00022448"/>
    </source>
</evidence>
<dbReference type="PANTHER" id="PTHR32234">
    <property type="entry name" value="THIOL:DISULFIDE INTERCHANGE PROTEIN DSBD"/>
    <property type="match status" value="1"/>
</dbReference>
<comment type="catalytic activity">
    <reaction evidence="16 18">
        <text>[protein]-dithiol + NAD(+) = [protein]-disulfide + NADH + H(+)</text>
        <dbReference type="Rhea" id="RHEA:18749"/>
        <dbReference type="Rhea" id="RHEA-COMP:10593"/>
        <dbReference type="Rhea" id="RHEA-COMP:10594"/>
        <dbReference type="ChEBI" id="CHEBI:15378"/>
        <dbReference type="ChEBI" id="CHEBI:29950"/>
        <dbReference type="ChEBI" id="CHEBI:50058"/>
        <dbReference type="ChEBI" id="CHEBI:57540"/>
        <dbReference type="ChEBI" id="CHEBI:57945"/>
        <dbReference type="EC" id="1.8.1.8"/>
    </reaction>
</comment>
<dbReference type="InterPro" id="IPR022910">
    <property type="entry name" value="Thiol_diS_interchange_DbsD"/>
</dbReference>
<keyword evidence="22" id="KW-1185">Reference proteome</keyword>
<evidence type="ECO:0000256" key="18">
    <source>
        <dbReference type="HAMAP-Rule" id="MF_00399"/>
    </source>
</evidence>
<evidence type="ECO:0000256" key="1">
    <source>
        <dbReference type="ARBA" id="ARBA00004429"/>
    </source>
</evidence>
<feature type="domain" description="Thioredoxin" evidence="20">
    <location>
        <begin position="482"/>
        <end position="606"/>
    </location>
</feature>
<evidence type="ECO:0000256" key="6">
    <source>
        <dbReference type="ARBA" id="ARBA00022692"/>
    </source>
</evidence>
<gene>
    <name evidence="18 21" type="primary">dsbD</name>
    <name evidence="21" type="ORF">RBH19_07105</name>
</gene>
<keyword evidence="15 18" id="KW-0676">Redox-active center</keyword>
<dbReference type="NCBIfam" id="NF001419">
    <property type="entry name" value="PRK00293.1"/>
    <property type="match status" value="1"/>
</dbReference>
<dbReference type="Pfam" id="PF11412">
    <property type="entry name" value="DsbD_N"/>
    <property type="match status" value="1"/>
</dbReference>
<dbReference type="HAMAP" id="MF_00399">
    <property type="entry name" value="DbsD"/>
    <property type="match status" value="1"/>
</dbReference>
<comment type="catalytic activity">
    <reaction evidence="17 18">
        <text>[protein]-dithiol + NADP(+) = [protein]-disulfide + NADPH + H(+)</text>
        <dbReference type="Rhea" id="RHEA:18753"/>
        <dbReference type="Rhea" id="RHEA-COMP:10593"/>
        <dbReference type="Rhea" id="RHEA-COMP:10594"/>
        <dbReference type="ChEBI" id="CHEBI:15378"/>
        <dbReference type="ChEBI" id="CHEBI:29950"/>
        <dbReference type="ChEBI" id="CHEBI:50058"/>
        <dbReference type="ChEBI" id="CHEBI:57783"/>
        <dbReference type="ChEBI" id="CHEBI:58349"/>
        <dbReference type="EC" id="1.8.1.8"/>
    </reaction>
</comment>
<evidence type="ECO:0000256" key="14">
    <source>
        <dbReference type="ARBA" id="ARBA00023157"/>
    </source>
</evidence>
<organism evidence="21 22">
    <name type="scientific">Natronospira bacteriovora</name>
    <dbReference type="NCBI Taxonomy" id="3069753"/>
    <lineage>
        <taxon>Bacteria</taxon>
        <taxon>Pseudomonadati</taxon>
        <taxon>Pseudomonadota</taxon>
        <taxon>Gammaproteobacteria</taxon>
        <taxon>Natronospirales</taxon>
        <taxon>Natronospiraceae</taxon>
        <taxon>Natronospira</taxon>
    </lineage>
</organism>
<keyword evidence="14 18" id="KW-1015">Disulfide bond</keyword>
<feature type="region of interest" description="Disordered" evidence="19">
    <location>
        <begin position="155"/>
        <end position="177"/>
    </location>
</feature>
<protein>
    <recommendedName>
        <fullName evidence="18">Thiol:disulfide interchange protein DsbD</fullName>
        <ecNumber evidence="18">1.8.1.8</ecNumber>
    </recommendedName>
    <alternativeName>
        <fullName evidence="18">Protein-disulfide reductase</fullName>
        <shortName evidence="18">Disulfide reductase</shortName>
    </alternativeName>
</protein>
<feature type="disulfide bond" description="Redox-active" evidence="18">
    <location>
        <begin position="521"/>
        <end position="524"/>
    </location>
</feature>
<evidence type="ECO:0000256" key="8">
    <source>
        <dbReference type="ARBA" id="ARBA00022748"/>
    </source>
</evidence>
<dbReference type="RefSeq" id="WP_306728132.1">
    <property type="nucleotide sequence ID" value="NZ_JAVDDT010000003.1"/>
</dbReference>
<comment type="function">
    <text evidence="18">Required to facilitate the formation of correct disulfide bonds in some periplasmic proteins and for the assembly of the periplasmic c-type cytochromes. Acts by transferring electrons from cytoplasmic thioredoxin to the periplasm. This transfer involves a cascade of disulfide bond formation and reduction steps.</text>
</comment>
<dbReference type="InterPro" id="IPR035671">
    <property type="entry name" value="DsbD_gamma"/>
</dbReference>
<keyword evidence="6 18" id="KW-0812">Transmembrane</keyword>
<feature type="transmembrane region" description="Helical" evidence="18">
    <location>
        <begin position="382"/>
        <end position="403"/>
    </location>
</feature>
<keyword evidence="4 18" id="KW-1003">Cell membrane</keyword>
<proteinExistence type="inferred from homology"/>
<keyword evidence="5 18" id="KW-0997">Cell inner membrane</keyword>
<feature type="transmembrane region" description="Helical" evidence="18">
    <location>
        <begin position="348"/>
        <end position="370"/>
    </location>
</feature>
<evidence type="ECO:0000256" key="16">
    <source>
        <dbReference type="ARBA" id="ARBA00047388"/>
    </source>
</evidence>
<evidence type="ECO:0000256" key="17">
    <source>
        <dbReference type="ARBA" id="ARBA00047804"/>
    </source>
</evidence>
<dbReference type="InterPro" id="IPR013766">
    <property type="entry name" value="Thioredoxin_domain"/>
</dbReference>
<dbReference type="GO" id="GO:0047134">
    <property type="term" value="F:protein-disulfide reductase [NAD(P)H] activity"/>
    <property type="evidence" value="ECO:0007669"/>
    <property type="project" value="UniProtKB-EC"/>
</dbReference>
<dbReference type="Proteomes" id="UP001239019">
    <property type="component" value="Unassembled WGS sequence"/>
</dbReference>
<keyword evidence="8 18" id="KW-0201">Cytochrome c-type biogenesis</keyword>
<evidence type="ECO:0000256" key="15">
    <source>
        <dbReference type="ARBA" id="ARBA00023284"/>
    </source>
</evidence>
<dbReference type="InterPro" id="IPR003834">
    <property type="entry name" value="Cyt_c_assmbl_TM_dom"/>
</dbReference>
<dbReference type="EMBL" id="JAVDDT010000003">
    <property type="protein sequence ID" value="MDQ2069635.1"/>
    <property type="molecule type" value="Genomic_DNA"/>
</dbReference>
<evidence type="ECO:0000256" key="9">
    <source>
        <dbReference type="ARBA" id="ARBA00022982"/>
    </source>
</evidence>
<keyword evidence="7 18" id="KW-0732">Signal</keyword>
<evidence type="ECO:0000256" key="11">
    <source>
        <dbReference type="ARBA" id="ARBA00023002"/>
    </source>
</evidence>
<evidence type="ECO:0000256" key="2">
    <source>
        <dbReference type="ARBA" id="ARBA00007241"/>
    </source>
</evidence>
<dbReference type="PANTHER" id="PTHR32234:SF0">
    <property type="entry name" value="THIOL:DISULFIDE INTERCHANGE PROTEIN DSBD"/>
    <property type="match status" value="1"/>
</dbReference>
<name>A0ABU0W6H9_9GAMM</name>
<dbReference type="EC" id="1.8.1.8" evidence="18"/>
<dbReference type="InterPro" id="IPR036249">
    <property type="entry name" value="Thioredoxin-like_sf"/>
</dbReference>
<evidence type="ECO:0000259" key="20">
    <source>
        <dbReference type="PROSITE" id="PS51352"/>
    </source>
</evidence>
<dbReference type="Gene3D" id="2.60.40.1250">
    <property type="entry name" value="Thiol:disulfide interchange protein DsbD, N-terminal domain"/>
    <property type="match status" value="1"/>
</dbReference>
<keyword evidence="10 18" id="KW-1133">Transmembrane helix</keyword>
<sequence length="615" mass="65984" precursor="true">MTARLFRCGRLAALMLLALLSLPAAAQSISGLPGVSGGDFKHPDEAFILSVRSPSPDLIQVDWQIADEYYLYEHRFDFQVMEGGVTLGEARYPQGLLIEDEFFGESIVHRHQVTIDVPIQGGQTGDEILLRVDFQGCADAGLCYPPLNRQTPVVLGADEPRDQGSSRAATTPPASEQDRMAGLVAEGHLVLVALAFFGFGLLLSLTPCVLPMVPILSSLIIGKGEHISTARAFGLSLTYVLAMALTYTAAGVAAGLLGHNLQAALQHPLILSVFAAVFVILSLAMFGFYQLQVPQRFQDALAGLSNRQQSGRYTGVALMGLLSALIVGPCVAAPLAGALLVIGQTGDALRGGVALFSMSMGMGVLLLVVGTSAGRLMPKAGAWMNAIKAAFGVLLLAVAVWMLERIVPAAMAMVMWSALLVFSGVYLGALDSLSPGVGGWRRFWKAAGLMLMVWGLILLLAAALGGKDPLRPLQGTVITGTAGDAAASPDFAAIEDVEQLDSAIAAIDDRPLMLEFYADWCIDCVRMERRTFPDPGVRESLQAFDLLKADVTRYNARHRELLERFQLFGPPAILFFDHNGDEIRHLRLVGEMGPAEFRNHLQQVREAFASGDQRS</sequence>
<keyword evidence="12 18" id="KW-0520">NAD</keyword>
<feature type="transmembrane region" description="Helical" evidence="18">
    <location>
        <begin position="316"/>
        <end position="342"/>
    </location>
</feature>
<dbReference type="SUPFAM" id="SSF74863">
    <property type="entry name" value="Thiol:disulfide interchange protein DsbD, N-terminal domain (DsbD-alpha)"/>
    <property type="match status" value="1"/>
</dbReference>
<dbReference type="Pfam" id="PF02683">
    <property type="entry name" value="DsbD_TM"/>
    <property type="match status" value="1"/>
</dbReference>
<feature type="transmembrane region" description="Helical" evidence="18">
    <location>
        <begin position="233"/>
        <end position="257"/>
    </location>
</feature>
<feature type="disulfide bond" description="Redox-active" evidence="18">
    <location>
        <begin position="208"/>
        <end position="330"/>
    </location>
</feature>
<dbReference type="Pfam" id="PF13098">
    <property type="entry name" value="Thioredoxin_2"/>
    <property type="match status" value="1"/>
</dbReference>
<dbReference type="CDD" id="cd02953">
    <property type="entry name" value="DsbDgamma"/>
    <property type="match status" value="1"/>
</dbReference>
<feature type="transmembrane region" description="Helical" evidence="18">
    <location>
        <begin position="269"/>
        <end position="289"/>
    </location>
</feature>
<accession>A0ABU0W6H9</accession>
<feature type="compositionally biased region" description="Polar residues" evidence="19">
    <location>
        <begin position="165"/>
        <end position="174"/>
    </location>
</feature>
<keyword evidence="11 18" id="KW-0560">Oxidoreductase</keyword>
<evidence type="ECO:0000256" key="10">
    <source>
        <dbReference type="ARBA" id="ARBA00022989"/>
    </source>
</evidence>
<evidence type="ECO:0000256" key="4">
    <source>
        <dbReference type="ARBA" id="ARBA00022475"/>
    </source>
</evidence>
<feature type="transmembrane region" description="Helical" evidence="18">
    <location>
        <begin position="189"/>
        <end position="221"/>
    </location>
</feature>
<evidence type="ECO:0000313" key="21">
    <source>
        <dbReference type="EMBL" id="MDQ2069635.1"/>
    </source>
</evidence>
<keyword evidence="9 18" id="KW-0249">Electron transport</keyword>
<evidence type="ECO:0000256" key="7">
    <source>
        <dbReference type="ARBA" id="ARBA00022729"/>
    </source>
</evidence>
<dbReference type="InterPro" id="IPR036929">
    <property type="entry name" value="DsbDN_sf"/>
</dbReference>
<evidence type="ECO:0000256" key="19">
    <source>
        <dbReference type="SAM" id="MobiDB-lite"/>
    </source>
</evidence>
<comment type="similarity">
    <text evidence="2 18">Belongs to the thioredoxin family. DsbD subfamily.</text>
</comment>
<evidence type="ECO:0000256" key="13">
    <source>
        <dbReference type="ARBA" id="ARBA00023136"/>
    </source>
</evidence>
<evidence type="ECO:0000256" key="12">
    <source>
        <dbReference type="ARBA" id="ARBA00023027"/>
    </source>
</evidence>
<comment type="subcellular location">
    <subcellularLocation>
        <location evidence="1 18">Cell inner membrane</location>
        <topology evidence="1 18">Multi-pass membrane protein</topology>
    </subcellularLocation>
</comment>
<feature type="transmembrane region" description="Helical" evidence="18">
    <location>
        <begin position="409"/>
        <end position="430"/>
    </location>
</feature>
<dbReference type="InterPro" id="IPR028250">
    <property type="entry name" value="DsbDN"/>
</dbReference>
<feature type="signal peptide" evidence="18">
    <location>
        <begin position="1"/>
        <end position="26"/>
    </location>
</feature>
<dbReference type="PROSITE" id="PS51352">
    <property type="entry name" value="THIOREDOXIN_2"/>
    <property type="match status" value="1"/>
</dbReference>
<evidence type="ECO:0000313" key="22">
    <source>
        <dbReference type="Proteomes" id="UP001239019"/>
    </source>
</evidence>
<reference evidence="21 22" key="1">
    <citation type="submission" date="2023-08" db="EMBL/GenBank/DDBJ databases">
        <title>Whole-genome sequencing of halo(alkali)philic microorganisms from hypersaline lakes.</title>
        <authorList>
            <person name="Sorokin D.Y."/>
            <person name="Abbas B."/>
            <person name="Merkel A.Y."/>
        </authorList>
    </citation>
    <scope>NUCLEOTIDE SEQUENCE [LARGE SCALE GENOMIC DNA]</scope>
    <source>
        <strain evidence="21 22">AB-CW4</strain>
    </source>
</reference>
<comment type="caution">
    <text evidence="21">The sequence shown here is derived from an EMBL/GenBank/DDBJ whole genome shotgun (WGS) entry which is preliminary data.</text>
</comment>
<dbReference type="Gene3D" id="3.40.30.10">
    <property type="entry name" value="Glutaredoxin"/>
    <property type="match status" value="1"/>
</dbReference>
<feature type="transmembrane region" description="Helical" evidence="18">
    <location>
        <begin position="442"/>
        <end position="464"/>
    </location>
</feature>